<protein>
    <submittedName>
        <fullName evidence="1">Uncharacterized protein</fullName>
    </submittedName>
</protein>
<accession>A0A0F9JXG4</accession>
<reference evidence="1" key="1">
    <citation type="journal article" date="2015" name="Nature">
        <title>Complex archaea that bridge the gap between prokaryotes and eukaryotes.</title>
        <authorList>
            <person name="Spang A."/>
            <person name="Saw J.H."/>
            <person name="Jorgensen S.L."/>
            <person name="Zaremba-Niedzwiedzka K."/>
            <person name="Martijn J."/>
            <person name="Lind A.E."/>
            <person name="van Eijk R."/>
            <person name="Schleper C."/>
            <person name="Guy L."/>
            <person name="Ettema T.J."/>
        </authorList>
    </citation>
    <scope>NUCLEOTIDE SEQUENCE</scope>
</reference>
<comment type="caution">
    <text evidence="1">The sequence shown here is derived from an EMBL/GenBank/DDBJ whole genome shotgun (WGS) entry which is preliminary data.</text>
</comment>
<dbReference type="EMBL" id="LAZR01010399">
    <property type="protein sequence ID" value="KKM67156.1"/>
    <property type="molecule type" value="Genomic_DNA"/>
</dbReference>
<dbReference type="AlphaFoldDB" id="A0A0F9JXG4"/>
<evidence type="ECO:0000313" key="1">
    <source>
        <dbReference type="EMBL" id="KKM67156.1"/>
    </source>
</evidence>
<proteinExistence type="predicted"/>
<name>A0A0F9JXG4_9ZZZZ</name>
<organism evidence="1">
    <name type="scientific">marine sediment metagenome</name>
    <dbReference type="NCBI Taxonomy" id="412755"/>
    <lineage>
        <taxon>unclassified sequences</taxon>
        <taxon>metagenomes</taxon>
        <taxon>ecological metagenomes</taxon>
    </lineage>
</organism>
<sequence>MRHPLNSLIGIWSCTFIAAGLTPQEVSAKVKNGLMTSQIGVLRYDGGKVDDLWTDFRFLQDGQTPLWEINEHGRWWVLILSGPKEHDMVDMKNMGRARITIMPSTHFRELAVDAGLEFLDRLRERRVPKFIDTPDALMALCAKAAIRQR</sequence>
<gene>
    <name evidence="1" type="ORF">LCGC14_1473980</name>
</gene>